<dbReference type="EMBL" id="JAINUF010000013">
    <property type="protein sequence ID" value="KAJ8343857.1"/>
    <property type="molecule type" value="Genomic_DNA"/>
</dbReference>
<accession>A0A9Q1ILB6</accession>
<evidence type="ECO:0000313" key="2">
    <source>
        <dbReference type="Proteomes" id="UP001152622"/>
    </source>
</evidence>
<evidence type="ECO:0000313" key="1">
    <source>
        <dbReference type="EMBL" id="KAJ8343857.1"/>
    </source>
</evidence>
<reference evidence="1" key="1">
    <citation type="journal article" date="2023" name="Science">
        <title>Genome structures resolve the early diversification of teleost fishes.</title>
        <authorList>
            <person name="Parey E."/>
            <person name="Louis A."/>
            <person name="Montfort J."/>
            <person name="Bouchez O."/>
            <person name="Roques C."/>
            <person name="Iampietro C."/>
            <person name="Lluch J."/>
            <person name="Castinel A."/>
            <person name="Donnadieu C."/>
            <person name="Desvignes T."/>
            <person name="Floi Bucao C."/>
            <person name="Jouanno E."/>
            <person name="Wen M."/>
            <person name="Mejri S."/>
            <person name="Dirks R."/>
            <person name="Jansen H."/>
            <person name="Henkel C."/>
            <person name="Chen W.J."/>
            <person name="Zahm M."/>
            <person name="Cabau C."/>
            <person name="Klopp C."/>
            <person name="Thompson A.W."/>
            <person name="Robinson-Rechavi M."/>
            <person name="Braasch I."/>
            <person name="Lecointre G."/>
            <person name="Bobe J."/>
            <person name="Postlethwait J.H."/>
            <person name="Berthelot C."/>
            <person name="Roest Crollius H."/>
            <person name="Guiguen Y."/>
        </authorList>
    </citation>
    <scope>NUCLEOTIDE SEQUENCE</scope>
    <source>
        <strain evidence="1">WJC10195</strain>
    </source>
</reference>
<name>A0A9Q1ILB6_SYNKA</name>
<dbReference type="AlphaFoldDB" id="A0A9Q1ILB6"/>
<comment type="caution">
    <text evidence="1">The sequence shown here is derived from an EMBL/GenBank/DDBJ whole genome shotgun (WGS) entry which is preliminary data.</text>
</comment>
<proteinExistence type="predicted"/>
<keyword evidence="2" id="KW-1185">Reference proteome</keyword>
<gene>
    <name evidence="1" type="ORF">SKAU_G00311860</name>
</gene>
<organism evidence="1 2">
    <name type="scientific">Synaphobranchus kaupii</name>
    <name type="common">Kaup's arrowtooth eel</name>
    <dbReference type="NCBI Taxonomy" id="118154"/>
    <lineage>
        <taxon>Eukaryota</taxon>
        <taxon>Metazoa</taxon>
        <taxon>Chordata</taxon>
        <taxon>Craniata</taxon>
        <taxon>Vertebrata</taxon>
        <taxon>Euteleostomi</taxon>
        <taxon>Actinopterygii</taxon>
        <taxon>Neopterygii</taxon>
        <taxon>Teleostei</taxon>
        <taxon>Anguilliformes</taxon>
        <taxon>Synaphobranchidae</taxon>
        <taxon>Synaphobranchus</taxon>
    </lineage>
</organism>
<dbReference type="Proteomes" id="UP001152622">
    <property type="component" value="Chromosome 13"/>
</dbReference>
<sequence length="142" mass="16038">MPEGTGHLWDVTGFKEADSGKYAVVAFVSARSVETVCRLHLPVYSSRTRKNNSESIVHWPDLQTRKVERYLTASTCLSQSCAARQFYREILQKQRVAMATAAQQEVAPETQQEVGLPKCRWRRSGLESPSSYCHLLFPPPPL</sequence>
<protein>
    <submittedName>
        <fullName evidence="1">Uncharacterized protein</fullName>
    </submittedName>
</protein>